<organism evidence="1 2">
    <name type="scientific">Treponema parvum</name>
    <dbReference type="NCBI Taxonomy" id="138851"/>
    <lineage>
        <taxon>Bacteria</taxon>
        <taxon>Pseudomonadati</taxon>
        <taxon>Spirochaetota</taxon>
        <taxon>Spirochaetia</taxon>
        <taxon>Spirochaetales</taxon>
        <taxon>Treponemataceae</taxon>
        <taxon>Treponema</taxon>
    </lineage>
</organism>
<dbReference type="Pfam" id="PF05973">
    <property type="entry name" value="Gp49"/>
    <property type="match status" value="1"/>
</dbReference>
<reference evidence="1" key="2">
    <citation type="journal article" date="2021" name="Microbiol. Resour. Announc.">
        <title>Complete Genome Sequences of Three Human Oral Treponema parvum Isolates.</title>
        <authorList>
            <person name="Zeng H."/>
            <person name="Watt R.M."/>
        </authorList>
    </citation>
    <scope>NUCLEOTIDE SEQUENCE</scope>
    <source>
        <strain evidence="1">ATCC 700773</strain>
    </source>
</reference>
<gene>
    <name evidence="1" type="ORF">HRI96_01010</name>
</gene>
<evidence type="ECO:0000313" key="1">
    <source>
        <dbReference type="EMBL" id="QTQ10894.1"/>
    </source>
</evidence>
<evidence type="ECO:0000313" key="2">
    <source>
        <dbReference type="Proteomes" id="UP000671995"/>
    </source>
</evidence>
<dbReference type="Proteomes" id="UP000671995">
    <property type="component" value="Chromosome"/>
</dbReference>
<dbReference type="EMBL" id="CP054257">
    <property type="protein sequence ID" value="QTQ10894.1"/>
    <property type="molecule type" value="Genomic_DNA"/>
</dbReference>
<dbReference type="AlphaFoldDB" id="A0A975EXL8"/>
<dbReference type="InterPro" id="IPR009241">
    <property type="entry name" value="HigB-like"/>
</dbReference>
<proteinExistence type="predicted"/>
<dbReference type="RefSeq" id="WP_210117688.1">
    <property type="nucleotide sequence ID" value="NZ_CP054257.1"/>
</dbReference>
<sequence length="123" mass="14430">MANNWIVEFYETKAGEKPSLDFINTLEVKLKAKVFRDLGLLENKGNELRLPYSQHLDDGIFELRTIQGNNIVRHLYFFIIEKKIVITHGFRKKTQKTPTSEIQRAKDYRTDYLNRNLEAGGKK</sequence>
<reference evidence="1" key="1">
    <citation type="submission" date="2020-05" db="EMBL/GenBank/DDBJ databases">
        <authorList>
            <person name="Zeng H."/>
            <person name="Chan Y.K."/>
            <person name="Watt R.M."/>
        </authorList>
    </citation>
    <scope>NUCLEOTIDE SEQUENCE</scope>
    <source>
        <strain evidence="1">ATCC 700773</strain>
    </source>
</reference>
<name>A0A975EXL8_9SPIR</name>
<accession>A0A975EXL8</accession>
<protein>
    <submittedName>
        <fullName evidence="1">Type II toxin-antitoxin system RelE/ParE family toxin</fullName>
    </submittedName>
</protein>